<keyword evidence="4" id="KW-0472">Membrane</keyword>
<dbReference type="InterPro" id="IPR039424">
    <property type="entry name" value="SBP_5"/>
</dbReference>
<dbReference type="Gene3D" id="3.90.76.10">
    <property type="entry name" value="Dipeptide-binding Protein, Domain 1"/>
    <property type="match status" value="1"/>
</dbReference>
<dbReference type="GO" id="GO:0043190">
    <property type="term" value="C:ATP-binding cassette (ABC) transporter complex"/>
    <property type="evidence" value="ECO:0007669"/>
    <property type="project" value="InterPro"/>
</dbReference>
<evidence type="ECO:0000259" key="5">
    <source>
        <dbReference type="Pfam" id="PF00496"/>
    </source>
</evidence>
<protein>
    <recommendedName>
        <fullName evidence="5">Solute-binding protein family 5 domain-containing protein</fullName>
    </recommendedName>
</protein>
<dbReference type="Gene3D" id="3.40.190.10">
    <property type="entry name" value="Periplasmic binding protein-like II"/>
    <property type="match status" value="1"/>
</dbReference>
<dbReference type="Pfam" id="PF00496">
    <property type="entry name" value="SBP_bac_5"/>
    <property type="match status" value="1"/>
</dbReference>
<keyword evidence="3" id="KW-0732">Signal</keyword>
<keyword evidence="4" id="KW-0812">Transmembrane</keyword>
<comment type="similarity">
    <text evidence="1">Belongs to the bacterial solute-binding protein 5 family.</text>
</comment>
<evidence type="ECO:0000256" key="3">
    <source>
        <dbReference type="ARBA" id="ARBA00022729"/>
    </source>
</evidence>
<evidence type="ECO:0000256" key="4">
    <source>
        <dbReference type="SAM" id="Phobius"/>
    </source>
</evidence>
<keyword evidence="4" id="KW-1133">Transmembrane helix</keyword>
<dbReference type="InterPro" id="IPR000914">
    <property type="entry name" value="SBP_5_dom"/>
</dbReference>
<dbReference type="PANTHER" id="PTHR30290">
    <property type="entry name" value="PERIPLASMIC BINDING COMPONENT OF ABC TRANSPORTER"/>
    <property type="match status" value="1"/>
</dbReference>
<feature type="transmembrane region" description="Helical" evidence="4">
    <location>
        <begin position="37"/>
        <end position="61"/>
    </location>
</feature>
<organism evidence="6 7">
    <name type="scientific">Candidatus Kaiserbacteria bacterium RIFCSPHIGHO2_01_FULL_49_13</name>
    <dbReference type="NCBI Taxonomy" id="1798477"/>
    <lineage>
        <taxon>Bacteria</taxon>
        <taxon>Candidatus Kaiseribacteriota</taxon>
    </lineage>
</organism>
<sequence>MNRKFESLSRSLARRFSIKKFDALERLPHLFTPAERLAWWLLLSVFLVSSFFVLNSMSLLAQTEVPDRGGSLTEGVIGSPRFINPLLSISDADRDLTALVYSGLLRATPDGTFIPDLAESYDISPDGLTYTFTLRENATFEDGAPVTVDDVVFTIDKARDPALKSPRRANWDGVQVEKVNSWTVRFTLRQAYAPFLENATMGILPKPLWNDSSVEQFPFSTYNTEPIGSGPYRISDIIRGKDGVPESYTLVPSRSFVLGAPYLSRLIIKFYGSEDALIDAWKHGDIESMSGISVDRLDELTKAGAHVTESPLPRVFAVFLNQNQSPIFTHAEVRRALDLSLDKKKIVEDILHGYGQAIASPIPPGIPSFIPKVPEDANTEAAIGVLEKNGWKINPETNTREKTINKKTEVLRFSLTTSNVPELKAAAEHIRSQWKAIGIDAMVKVFESGDLNQNVIRPRKYDALLFGEIVGRDLDLFAFWDSSQRNDPGLNVALYTSSTADKLLEAARSTTNEKERLEKYRSFEEQVTSDVGAIFVYSPNFIYITPQKLRGLSLGSITTPSERFDNIYHWYIETNRVWAIFAK</sequence>
<dbReference type="Gene3D" id="3.10.105.10">
    <property type="entry name" value="Dipeptide-binding Protein, Domain 3"/>
    <property type="match status" value="1"/>
</dbReference>
<feature type="domain" description="Solute-binding protein family 5" evidence="5">
    <location>
        <begin position="113"/>
        <end position="467"/>
    </location>
</feature>
<dbReference type="Proteomes" id="UP000178344">
    <property type="component" value="Unassembled WGS sequence"/>
</dbReference>
<evidence type="ECO:0000256" key="2">
    <source>
        <dbReference type="ARBA" id="ARBA00022448"/>
    </source>
</evidence>
<dbReference type="AlphaFoldDB" id="A0A1F6CDX6"/>
<keyword evidence="2" id="KW-0813">Transport</keyword>
<proteinExistence type="inferred from homology"/>
<dbReference type="SUPFAM" id="SSF53850">
    <property type="entry name" value="Periplasmic binding protein-like II"/>
    <property type="match status" value="1"/>
</dbReference>
<evidence type="ECO:0000313" key="6">
    <source>
        <dbReference type="EMBL" id="OGG47180.1"/>
    </source>
</evidence>
<dbReference type="GO" id="GO:0042597">
    <property type="term" value="C:periplasmic space"/>
    <property type="evidence" value="ECO:0007669"/>
    <property type="project" value="UniProtKB-ARBA"/>
</dbReference>
<reference evidence="6 7" key="1">
    <citation type="journal article" date="2016" name="Nat. Commun.">
        <title>Thousands of microbial genomes shed light on interconnected biogeochemical processes in an aquifer system.</title>
        <authorList>
            <person name="Anantharaman K."/>
            <person name="Brown C.T."/>
            <person name="Hug L.A."/>
            <person name="Sharon I."/>
            <person name="Castelle C.J."/>
            <person name="Probst A.J."/>
            <person name="Thomas B.C."/>
            <person name="Singh A."/>
            <person name="Wilkins M.J."/>
            <person name="Karaoz U."/>
            <person name="Brodie E.L."/>
            <person name="Williams K.H."/>
            <person name="Hubbard S.S."/>
            <person name="Banfield J.F."/>
        </authorList>
    </citation>
    <scope>NUCLEOTIDE SEQUENCE [LARGE SCALE GENOMIC DNA]</scope>
</reference>
<gene>
    <name evidence="6" type="ORF">A2671_01200</name>
</gene>
<evidence type="ECO:0000256" key="1">
    <source>
        <dbReference type="ARBA" id="ARBA00005695"/>
    </source>
</evidence>
<comment type="caution">
    <text evidence="6">The sequence shown here is derived from an EMBL/GenBank/DDBJ whole genome shotgun (WGS) entry which is preliminary data.</text>
</comment>
<evidence type="ECO:0000313" key="7">
    <source>
        <dbReference type="Proteomes" id="UP000178344"/>
    </source>
</evidence>
<dbReference type="GO" id="GO:1904680">
    <property type="term" value="F:peptide transmembrane transporter activity"/>
    <property type="evidence" value="ECO:0007669"/>
    <property type="project" value="TreeGrafter"/>
</dbReference>
<accession>A0A1F6CDX6</accession>
<dbReference type="EMBL" id="MFKQ01000025">
    <property type="protein sequence ID" value="OGG47180.1"/>
    <property type="molecule type" value="Genomic_DNA"/>
</dbReference>
<dbReference type="GO" id="GO:0015833">
    <property type="term" value="P:peptide transport"/>
    <property type="evidence" value="ECO:0007669"/>
    <property type="project" value="TreeGrafter"/>
</dbReference>
<dbReference type="PIRSF" id="PIRSF002741">
    <property type="entry name" value="MppA"/>
    <property type="match status" value="1"/>
</dbReference>
<name>A0A1F6CDX6_9BACT</name>
<dbReference type="InterPro" id="IPR030678">
    <property type="entry name" value="Peptide/Ni-bd"/>
</dbReference>
<dbReference type="PANTHER" id="PTHR30290:SF9">
    <property type="entry name" value="OLIGOPEPTIDE-BINDING PROTEIN APPA"/>
    <property type="match status" value="1"/>
</dbReference>